<keyword evidence="4 9" id="KW-0853">WD repeat</keyword>
<evidence type="ECO:0000256" key="8">
    <source>
        <dbReference type="ARBA" id="ARBA00032239"/>
    </source>
</evidence>
<dbReference type="Gene3D" id="2.130.10.10">
    <property type="entry name" value="YVTN repeat-like/Quinoprotein amine dehydrogenase"/>
    <property type="match status" value="2"/>
</dbReference>
<name>A0A7R8XEE1_9CRUS</name>
<sequence length="444" mass="51032">MKVKVLTRNPDNYLRETKKDIFKVERNYDSYLHPFEAPREYTRALNSAKLDRVFAKPFLGSLDGHTDGVACLAKHPKTLSHIYSGSMDGEIRGWNLSERKCAMKVQAHKGYVRGLCFTPDGQNFLSVGDDKTINRWKCFHADSEDSVPTQSILSKSILMSIAHHRTDPMFATCGEVCQIWEETRSEPLKSFQWGVDSQHCVRFNPVENHLLASCASDRSIILYDTRGASPLRRVILQLKSNSIAWNPMEAFIFTVANEDYNLYTFDMRNLSRPLNVHMDHVSAVIDLDFAPTGKEFVSGSYDKTIRIFPIEKGRSRDVYHTKRMQRLTCVSWSLDNKYILCGSDEMNIRLWKARASEKLGLLSGREKNALNYEARLKEKFGSHPQVKRILRHRHVPKHIYNGQQELQIIKQSRKRREANRRAHSKPGSVPHVPEKAKAVLSEQS</sequence>
<dbReference type="InterPro" id="IPR015943">
    <property type="entry name" value="WD40/YVTN_repeat-like_dom_sf"/>
</dbReference>
<keyword evidence="7" id="KW-0687">Ribonucleoprotein</keyword>
<evidence type="ECO:0000313" key="12">
    <source>
        <dbReference type="EMBL" id="CAD7244739.1"/>
    </source>
</evidence>
<evidence type="ECO:0000256" key="4">
    <source>
        <dbReference type="ARBA" id="ARBA00022574"/>
    </source>
</evidence>
<dbReference type="Pfam" id="PF00400">
    <property type="entry name" value="WD40"/>
    <property type="match status" value="5"/>
</dbReference>
<feature type="repeat" description="WD" evidence="9">
    <location>
        <begin position="62"/>
        <end position="104"/>
    </location>
</feature>
<comment type="similarity">
    <text evidence="2">Belongs to the WD repeat DCAF13/WDSOF1 family.</text>
</comment>
<dbReference type="Proteomes" id="UP000677054">
    <property type="component" value="Unassembled WGS sequence"/>
</dbReference>
<gene>
    <name evidence="12" type="ORF">DSTB1V02_LOCUS4626</name>
</gene>
<evidence type="ECO:0000256" key="6">
    <source>
        <dbReference type="ARBA" id="ARBA00023242"/>
    </source>
</evidence>
<evidence type="ECO:0000256" key="10">
    <source>
        <dbReference type="SAM" id="MobiDB-lite"/>
    </source>
</evidence>
<dbReference type="SUPFAM" id="SSF50978">
    <property type="entry name" value="WD40 repeat-like"/>
    <property type="match status" value="1"/>
</dbReference>
<reference evidence="12" key="1">
    <citation type="submission" date="2020-11" db="EMBL/GenBank/DDBJ databases">
        <authorList>
            <person name="Tran Van P."/>
        </authorList>
    </citation>
    <scope>NUCLEOTIDE SEQUENCE</scope>
</reference>
<dbReference type="FunFam" id="2.130.10.10:FF:000826">
    <property type="entry name" value="DDB1- and CUL4-associated factor 13"/>
    <property type="match status" value="1"/>
</dbReference>
<keyword evidence="5" id="KW-0677">Repeat</keyword>
<dbReference type="InterPro" id="IPR051733">
    <property type="entry name" value="WD_repeat_DCAF13/WDSOF1"/>
</dbReference>
<dbReference type="InterPro" id="IPR036322">
    <property type="entry name" value="WD40_repeat_dom_sf"/>
</dbReference>
<proteinExistence type="inferred from homology"/>
<feature type="repeat" description="WD" evidence="9">
    <location>
        <begin position="105"/>
        <end position="137"/>
    </location>
</feature>
<dbReference type="EMBL" id="LR900217">
    <property type="protein sequence ID" value="CAD7244739.1"/>
    <property type="molecule type" value="Genomic_DNA"/>
</dbReference>
<feature type="region of interest" description="Disordered" evidence="10">
    <location>
        <begin position="412"/>
        <end position="444"/>
    </location>
</feature>
<evidence type="ECO:0000256" key="7">
    <source>
        <dbReference type="ARBA" id="ARBA00023274"/>
    </source>
</evidence>
<evidence type="ECO:0000313" key="13">
    <source>
        <dbReference type="Proteomes" id="UP000677054"/>
    </source>
</evidence>
<feature type="repeat" description="WD" evidence="9">
    <location>
        <begin position="320"/>
        <end position="361"/>
    </location>
</feature>
<protein>
    <recommendedName>
        <fullName evidence="3">DDB1- and CUL4-associated factor 13</fullName>
    </recommendedName>
    <alternativeName>
        <fullName evidence="8">WD repeat and SOF domain-containing protein 1</fullName>
    </alternativeName>
</protein>
<dbReference type="OrthoDB" id="10249065at2759"/>
<dbReference type="Pfam" id="PF04158">
    <property type="entry name" value="Sof1"/>
    <property type="match status" value="1"/>
</dbReference>
<dbReference type="PANTHER" id="PTHR22851">
    <property type="entry name" value="U3 SMALL NUCLEOLAR RNA U3 SNORNA ASSOCIATED PROTEIN"/>
    <property type="match status" value="1"/>
</dbReference>
<feature type="compositionally biased region" description="Basic residues" evidence="10">
    <location>
        <begin position="412"/>
        <end position="424"/>
    </location>
</feature>
<dbReference type="EMBL" id="CAJPEV010000700">
    <property type="protein sequence ID" value="CAG0887728.1"/>
    <property type="molecule type" value="Genomic_DNA"/>
</dbReference>
<dbReference type="PROSITE" id="PS50082">
    <property type="entry name" value="WD_REPEATS_2"/>
    <property type="match status" value="4"/>
</dbReference>
<feature type="repeat" description="WD" evidence="9">
    <location>
        <begin position="277"/>
        <end position="318"/>
    </location>
</feature>
<comment type="subcellular location">
    <subcellularLocation>
        <location evidence="1">Nucleus</location>
        <location evidence="1">Nucleolus</location>
    </subcellularLocation>
</comment>
<dbReference type="PROSITE" id="PS50294">
    <property type="entry name" value="WD_REPEATS_REGION"/>
    <property type="match status" value="3"/>
</dbReference>
<dbReference type="PROSITE" id="PS00678">
    <property type="entry name" value="WD_REPEATS_1"/>
    <property type="match status" value="1"/>
</dbReference>
<dbReference type="InterPro" id="IPR019775">
    <property type="entry name" value="WD40_repeat_CS"/>
</dbReference>
<evidence type="ECO:0000256" key="9">
    <source>
        <dbReference type="PROSITE-ProRule" id="PRU00221"/>
    </source>
</evidence>
<dbReference type="SMART" id="SM00320">
    <property type="entry name" value="WD40"/>
    <property type="match status" value="6"/>
</dbReference>
<dbReference type="UniPathway" id="UPA00143"/>
<dbReference type="InterPro" id="IPR001680">
    <property type="entry name" value="WD40_rpt"/>
</dbReference>
<dbReference type="CDD" id="cd00200">
    <property type="entry name" value="WD40"/>
    <property type="match status" value="1"/>
</dbReference>
<accession>A0A7R8XEE1</accession>
<feature type="domain" description="Sof1-like protein" evidence="11">
    <location>
        <begin position="353"/>
        <end position="439"/>
    </location>
</feature>
<keyword evidence="13" id="KW-1185">Reference proteome</keyword>
<dbReference type="AlphaFoldDB" id="A0A7R8XEE1"/>
<evidence type="ECO:0000259" key="11">
    <source>
        <dbReference type="Pfam" id="PF04158"/>
    </source>
</evidence>
<organism evidence="12">
    <name type="scientific">Darwinula stevensoni</name>
    <dbReference type="NCBI Taxonomy" id="69355"/>
    <lineage>
        <taxon>Eukaryota</taxon>
        <taxon>Metazoa</taxon>
        <taxon>Ecdysozoa</taxon>
        <taxon>Arthropoda</taxon>
        <taxon>Crustacea</taxon>
        <taxon>Oligostraca</taxon>
        <taxon>Ostracoda</taxon>
        <taxon>Podocopa</taxon>
        <taxon>Podocopida</taxon>
        <taxon>Darwinulocopina</taxon>
        <taxon>Darwinuloidea</taxon>
        <taxon>Darwinulidae</taxon>
        <taxon>Darwinula</taxon>
    </lineage>
</organism>
<dbReference type="FunFam" id="2.130.10.10:FF:000132">
    <property type="entry name" value="DDB1- and CUL4-associated factor 13"/>
    <property type="match status" value="1"/>
</dbReference>
<evidence type="ECO:0000256" key="5">
    <source>
        <dbReference type="ARBA" id="ARBA00022737"/>
    </source>
</evidence>
<evidence type="ECO:0000256" key="2">
    <source>
        <dbReference type="ARBA" id="ARBA00005649"/>
    </source>
</evidence>
<evidence type="ECO:0000256" key="1">
    <source>
        <dbReference type="ARBA" id="ARBA00004604"/>
    </source>
</evidence>
<evidence type="ECO:0000256" key="3">
    <source>
        <dbReference type="ARBA" id="ARBA00021762"/>
    </source>
</evidence>
<dbReference type="GO" id="GO:0000462">
    <property type="term" value="P:maturation of SSU-rRNA from tricistronic rRNA transcript (SSU-rRNA, 5.8S rRNA, LSU-rRNA)"/>
    <property type="evidence" value="ECO:0007669"/>
    <property type="project" value="TreeGrafter"/>
</dbReference>
<keyword evidence="6" id="KW-0539">Nucleus</keyword>
<dbReference type="GO" id="GO:0032040">
    <property type="term" value="C:small-subunit processome"/>
    <property type="evidence" value="ECO:0007669"/>
    <property type="project" value="TreeGrafter"/>
</dbReference>
<dbReference type="GO" id="GO:0016567">
    <property type="term" value="P:protein ubiquitination"/>
    <property type="evidence" value="ECO:0007669"/>
    <property type="project" value="UniProtKB-UniPathway"/>
</dbReference>
<dbReference type="PANTHER" id="PTHR22851:SF0">
    <property type="entry name" value="DDB1- AND CUL4-ASSOCIATED FACTOR 13"/>
    <property type="match status" value="1"/>
</dbReference>
<dbReference type="InterPro" id="IPR007287">
    <property type="entry name" value="Sof1"/>
</dbReference>